<name>A0A8H6HY57_9AGAR</name>
<gene>
    <name evidence="1" type="ORF">DFP72DRAFT_1067673</name>
</gene>
<dbReference type="AlphaFoldDB" id="A0A8H6HY57"/>
<keyword evidence="2" id="KW-1185">Reference proteome</keyword>
<organism evidence="1 2">
    <name type="scientific">Ephemerocybe angulata</name>
    <dbReference type="NCBI Taxonomy" id="980116"/>
    <lineage>
        <taxon>Eukaryota</taxon>
        <taxon>Fungi</taxon>
        <taxon>Dikarya</taxon>
        <taxon>Basidiomycota</taxon>
        <taxon>Agaricomycotina</taxon>
        <taxon>Agaricomycetes</taxon>
        <taxon>Agaricomycetidae</taxon>
        <taxon>Agaricales</taxon>
        <taxon>Agaricineae</taxon>
        <taxon>Psathyrellaceae</taxon>
        <taxon>Ephemerocybe</taxon>
    </lineage>
</organism>
<protein>
    <submittedName>
        <fullName evidence="1">Uncharacterized protein</fullName>
    </submittedName>
</protein>
<evidence type="ECO:0000313" key="1">
    <source>
        <dbReference type="EMBL" id="KAF6755385.1"/>
    </source>
</evidence>
<accession>A0A8H6HY57</accession>
<reference evidence="1 2" key="1">
    <citation type="submission" date="2020-07" db="EMBL/GenBank/DDBJ databases">
        <title>Comparative genomics of pyrophilous fungi reveals a link between fire events and developmental genes.</title>
        <authorList>
            <consortium name="DOE Joint Genome Institute"/>
            <person name="Steindorff A.S."/>
            <person name="Carver A."/>
            <person name="Calhoun S."/>
            <person name="Stillman K."/>
            <person name="Liu H."/>
            <person name="Lipzen A."/>
            <person name="Pangilinan J."/>
            <person name="Labutti K."/>
            <person name="Bruns T.D."/>
            <person name="Grigoriev I.V."/>
        </authorList>
    </citation>
    <scope>NUCLEOTIDE SEQUENCE [LARGE SCALE GENOMIC DNA]</scope>
    <source>
        <strain evidence="1 2">CBS 144469</strain>
    </source>
</reference>
<sequence length="93" mass="10631">MLYLAHRRLRPPLDDLAHGKSIRRVFAVQAFKNMLAGKRYDVSSTSEGARAPHHRCRECPPHGQRSIWSFAPRSTQALSPVAILLFPRDSRRI</sequence>
<comment type="caution">
    <text evidence="1">The sequence shown here is derived from an EMBL/GenBank/DDBJ whole genome shotgun (WGS) entry which is preliminary data.</text>
</comment>
<evidence type="ECO:0000313" key="2">
    <source>
        <dbReference type="Proteomes" id="UP000521943"/>
    </source>
</evidence>
<proteinExistence type="predicted"/>
<dbReference type="EMBL" id="JACGCI010000030">
    <property type="protein sequence ID" value="KAF6755385.1"/>
    <property type="molecule type" value="Genomic_DNA"/>
</dbReference>
<dbReference type="Proteomes" id="UP000521943">
    <property type="component" value="Unassembled WGS sequence"/>
</dbReference>